<name>A0ABW4XSW2_9GAMM</name>
<evidence type="ECO:0000313" key="4">
    <source>
        <dbReference type="EMBL" id="MFD2096919.1"/>
    </source>
</evidence>
<sequence>MSYILQALKRSENEQKTPETPGINTEQHSEMMFIEEPPQRPVWLPILAGAAIVSLAILGGMWWMLQQVAPSTSEPSTKVEVVQPVVQPQAELVEPALIEDVGGSDLKVVGKREVSKAAKPAAWPPAEYQPEPKVVRVKPAAKPSTAPEEPLPEAPAPAVDLTTEAKPPVSPTDDPEVSDDVAQELLLARFEAAIAATQHMHTDGLDPLMPLNVPPLTEYPQSWQDAVPSLSFSQHIYSSDANKRWVKVNGKTLYEGDRIEGGLVLERIEPQAVIMSLQGEYFSLPALSDW</sequence>
<protein>
    <submittedName>
        <fullName evidence="4">General secretion pathway protein GspB</fullName>
    </submittedName>
</protein>
<feature type="region of interest" description="Disordered" evidence="1">
    <location>
        <begin position="138"/>
        <end position="178"/>
    </location>
</feature>
<evidence type="ECO:0000256" key="2">
    <source>
        <dbReference type="SAM" id="Phobius"/>
    </source>
</evidence>
<evidence type="ECO:0000259" key="3">
    <source>
        <dbReference type="Pfam" id="PF16537"/>
    </source>
</evidence>
<accession>A0ABW4XSW2</accession>
<keyword evidence="5" id="KW-1185">Reference proteome</keyword>
<feature type="domain" description="Type II secretion system protein GspB C-terminal" evidence="3">
    <location>
        <begin position="227"/>
        <end position="286"/>
    </location>
</feature>
<comment type="caution">
    <text evidence="4">The sequence shown here is derived from an EMBL/GenBank/DDBJ whole genome shotgun (WGS) entry which is preliminary data.</text>
</comment>
<dbReference type="EMBL" id="JBHUHT010000014">
    <property type="protein sequence ID" value="MFD2096919.1"/>
    <property type="molecule type" value="Genomic_DNA"/>
</dbReference>
<reference evidence="5" key="1">
    <citation type="journal article" date="2019" name="Int. J. Syst. Evol. Microbiol.">
        <title>The Global Catalogue of Microorganisms (GCM) 10K type strain sequencing project: providing services to taxonomists for standard genome sequencing and annotation.</title>
        <authorList>
            <consortium name="The Broad Institute Genomics Platform"/>
            <consortium name="The Broad Institute Genome Sequencing Center for Infectious Disease"/>
            <person name="Wu L."/>
            <person name="Ma J."/>
        </authorList>
    </citation>
    <scope>NUCLEOTIDE SEQUENCE [LARGE SCALE GENOMIC DNA]</scope>
    <source>
        <strain evidence="5">CGMCC 1.10992</strain>
    </source>
</reference>
<feature type="transmembrane region" description="Helical" evidence="2">
    <location>
        <begin position="42"/>
        <end position="65"/>
    </location>
</feature>
<evidence type="ECO:0000313" key="5">
    <source>
        <dbReference type="Proteomes" id="UP001597380"/>
    </source>
</evidence>
<keyword evidence="2" id="KW-0812">Transmembrane</keyword>
<gene>
    <name evidence="4" type="ORF">ACFSJ3_13060</name>
</gene>
<dbReference type="InterPro" id="IPR032389">
    <property type="entry name" value="GspB_C"/>
</dbReference>
<organism evidence="4 5">
    <name type="scientific">Corallincola platygyrae</name>
    <dbReference type="NCBI Taxonomy" id="1193278"/>
    <lineage>
        <taxon>Bacteria</taxon>
        <taxon>Pseudomonadati</taxon>
        <taxon>Pseudomonadota</taxon>
        <taxon>Gammaproteobacteria</taxon>
        <taxon>Alteromonadales</taxon>
        <taxon>Psychromonadaceae</taxon>
        <taxon>Corallincola</taxon>
    </lineage>
</organism>
<proteinExistence type="predicted"/>
<keyword evidence="2" id="KW-1133">Transmembrane helix</keyword>
<evidence type="ECO:0000256" key="1">
    <source>
        <dbReference type="SAM" id="MobiDB-lite"/>
    </source>
</evidence>
<dbReference type="RefSeq" id="WP_345339778.1">
    <property type="nucleotide sequence ID" value="NZ_BAABLI010000011.1"/>
</dbReference>
<dbReference type="Pfam" id="PF16537">
    <property type="entry name" value="T2SSB"/>
    <property type="match status" value="1"/>
</dbReference>
<dbReference type="Proteomes" id="UP001597380">
    <property type="component" value="Unassembled WGS sequence"/>
</dbReference>
<keyword evidence="2" id="KW-0472">Membrane</keyword>